<reference evidence="1 2" key="1">
    <citation type="submission" date="2016-11" db="EMBL/GenBank/DDBJ databases">
        <authorList>
            <person name="Varghese N."/>
            <person name="Submissions S."/>
        </authorList>
    </citation>
    <scope>NUCLEOTIDE SEQUENCE [LARGE SCALE GENOMIC DNA]</scope>
    <source>
        <strain evidence="1 2">PA</strain>
    </source>
</reference>
<evidence type="ECO:0000313" key="2">
    <source>
        <dbReference type="Proteomes" id="UP000184390"/>
    </source>
</evidence>
<keyword evidence="2" id="KW-1185">Reference proteome</keyword>
<proteinExistence type="predicted"/>
<organism evidence="1 2">
    <name type="scientific">Actinomyces denticolens</name>
    <dbReference type="NCBI Taxonomy" id="52767"/>
    <lineage>
        <taxon>Bacteria</taxon>
        <taxon>Bacillati</taxon>
        <taxon>Actinomycetota</taxon>
        <taxon>Actinomycetes</taxon>
        <taxon>Actinomycetales</taxon>
        <taxon>Actinomycetaceae</taxon>
        <taxon>Actinomyces</taxon>
    </lineage>
</organism>
<dbReference type="Proteomes" id="UP000184390">
    <property type="component" value="Unassembled WGS sequence"/>
</dbReference>
<accession>A0ABY1I8X0</accession>
<gene>
    <name evidence="1" type="ORF">SAMN05216246_10510</name>
</gene>
<comment type="caution">
    <text evidence="1">The sequence shown here is derived from an EMBL/GenBank/DDBJ whole genome shotgun (WGS) entry which is preliminary data.</text>
</comment>
<name>A0ABY1I8X0_9ACTO</name>
<protein>
    <submittedName>
        <fullName evidence="1">Uncharacterized protein</fullName>
    </submittedName>
</protein>
<sequence>MIGNVVVPIALNATSTTTATHSMQLTQPWTSVPSRAA</sequence>
<dbReference type="EMBL" id="FQYL01000005">
    <property type="protein sequence ID" value="SHI78887.1"/>
    <property type="molecule type" value="Genomic_DNA"/>
</dbReference>
<evidence type="ECO:0000313" key="1">
    <source>
        <dbReference type="EMBL" id="SHI78887.1"/>
    </source>
</evidence>